<comment type="caution">
    <text evidence="2">The sequence shown here is derived from an EMBL/GenBank/DDBJ whole genome shotgun (WGS) entry which is preliminary data.</text>
</comment>
<dbReference type="Proteomes" id="UP001138500">
    <property type="component" value="Unassembled WGS sequence"/>
</dbReference>
<sequence>MTRYHSGTKRGLENAAMRSWSFQGLFASAILVLVLLRIFVREAPARQTIGHHVKTAAALGDGNLPASRSMLDHGSVRIRQPDQQPDRWEYDEGKGCRLISYQKYQSKAPPTKWTQYSQLLNWGWSVTASQKAAPTQRGTWLGDLLTDPDGDPIPGLTGQDIRISHSGTPNWAALGMAQPAGNYPVSPVYVDFDRGSDISQATNAMYAASYWSYAGIVAEEMDGPAYMVSDGRTAQPWSSNDNLPQLRQWSDATYLSWADFNSETGGDVYMIDWIAHHNIGTQKEETENIILWALKLDFGLDTYPSYKNKRTFTSSTKSWQALQGTPHVGGICWFLIQHQSQLGFKEIKSIDVFQEGTGFGPTIITYFDQVPGMPGPTK</sequence>
<protein>
    <submittedName>
        <fullName evidence="2">Uncharacterized protein</fullName>
    </submittedName>
</protein>
<reference evidence="2 3" key="1">
    <citation type="journal article" date="2018" name="IMA Fungus">
        <title>IMA Genome-F 10: Nine draft genome sequences of Claviceps purpurea s.lat., including C. arundinis, C. humidiphila, and C. cf. spartinae, pseudomolecules for the pitch canker pathogen Fusarium circinatum, draft genome of Davidsoniella eucalypti, Grosmannia galeiformis, Quambalaria eucalypti, and Teratosphaeria destructans.</title>
        <authorList>
            <person name="Wingfield B.D."/>
            <person name="Liu M."/>
            <person name="Nguyen H.D."/>
            <person name="Lane F.A."/>
            <person name="Morgan S.W."/>
            <person name="De Vos L."/>
            <person name="Wilken P.M."/>
            <person name="Duong T.A."/>
            <person name="Aylward J."/>
            <person name="Coetzee M.P."/>
            <person name="Dadej K."/>
            <person name="De Beer Z.W."/>
            <person name="Findlay W."/>
            <person name="Havenga M."/>
            <person name="Kolarik M."/>
            <person name="Menzies J.G."/>
            <person name="Naidoo K."/>
            <person name="Pochopski O."/>
            <person name="Shoukouhi P."/>
            <person name="Santana Q.C."/>
            <person name="Seifert K.A."/>
            <person name="Soal N."/>
            <person name="Steenkamp E.T."/>
            <person name="Tatham C.T."/>
            <person name="van der Nest M.A."/>
            <person name="Wingfield M.J."/>
        </authorList>
    </citation>
    <scope>NUCLEOTIDE SEQUENCE [LARGE SCALE GENOMIC DNA]</scope>
    <source>
        <strain evidence="2">CMW44962</strain>
    </source>
</reference>
<gene>
    <name evidence="2" type="ORF">Tdes44962_MAKER06589</name>
</gene>
<accession>A0A9W7W6V8</accession>
<reference evidence="2 3" key="2">
    <citation type="journal article" date="2021" name="Curr. Genet.">
        <title>Genetic response to nitrogen starvation in the aggressive Eucalyptus foliar pathogen Teratosphaeria destructans.</title>
        <authorList>
            <person name="Havenga M."/>
            <person name="Wingfield B.D."/>
            <person name="Wingfield M.J."/>
            <person name="Dreyer L.L."/>
            <person name="Roets F."/>
            <person name="Aylward J."/>
        </authorList>
    </citation>
    <scope>NUCLEOTIDE SEQUENCE [LARGE SCALE GENOMIC DNA]</scope>
    <source>
        <strain evidence="2">CMW44962</strain>
    </source>
</reference>
<dbReference type="AlphaFoldDB" id="A0A9W7W6V8"/>
<evidence type="ECO:0000313" key="2">
    <source>
        <dbReference type="EMBL" id="KAH9845464.1"/>
    </source>
</evidence>
<organism evidence="2 3">
    <name type="scientific">Teratosphaeria destructans</name>
    <dbReference type="NCBI Taxonomy" id="418781"/>
    <lineage>
        <taxon>Eukaryota</taxon>
        <taxon>Fungi</taxon>
        <taxon>Dikarya</taxon>
        <taxon>Ascomycota</taxon>
        <taxon>Pezizomycotina</taxon>
        <taxon>Dothideomycetes</taxon>
        <taxon>Dothideomycetidae</taxon>
        <taxon>Mycosphaerellales</taxon>
        <taxon>Teratosphaeriaceae</taxon>
        <taxon>Teratosphaeria</taxon>
    </lineage>
</organism>
<dbReference type="EMBL" id="RIBY02000058">
    <property type="protein sequence ID" value="KAH9845464.1"/>
    <property type="molecule type" value="Genomic_DNA"/>
</dbReference>
<evidence type="ECO:0000256" key="1">
    <source>
        <dbReference type="SAM" id="Phobius"/>
    </source>
</evidence>
<feature type="transmembrane region" description="Helical" evidence="1">
    <location>
        <begin position="20"/>
        <end position="40"/>
    </location>
</feature>
<keyword evidence="3" id="KW-1185">Reference proteome</keyword>
<keyword evidence="1" id="KW-0472">Membrane</keyword>
<keyword evidence="1" id="KW-0812">Transmembrane</keyword>
<dbReference type="OrthoDB" id="5337308at2759"/>
<keyword evidence="1" id="KW-1133">Transmembrane helix</keyword>
<proteinExistence type="predicted"/>
<evidence type="ECO:0000313" key="3">
    <source>
        <dbReference type="Proteomes" id="UP001138500"/>
    </source>
</evidence>
<name>A0A9W7W6V8_9PEZI</name>